<dbReference type="OrthoDB" id="9784036at2"/>
<keyword evidence="4" id="KW-0732">Signal</keyword>
<dbReference type="Proteomes" id="UP000050940">
    <property type="component" value="Unassembled WGS sequence"/>
</dbReference>
<evidence type="ECO:0000313" key="5">
    <source>
        <dbReference type="EMBL" id="KRG86575.1"/>
    </source>
</evidence>
<keyword evidence="6" id="KW-1185">Reference proteome</keyword>
<dbReference type="PANTHER" id="PTHR40841:SF2">
    <property type="entry name" value="SIDEROPHORE-DEGRADING ESTERASE (EUROFUNG)"/>
    <property type="match status" value="1"/>
</dbReference>
<evidence type="ECO:0008006" key="7">
    <source>
        <dbReference type="Google" id="ProtNLM"/>
    </source>
</evidence>
<name>A0A0R0DWL2_9GAMM</name>
<dbReference type="SUPFAM" id="SSF53474">
    <property type="entry name" value="alpha/beta-Hydrolases"/>
    <property type="match status" value="1"/>
</dbReference>
<dbReference type="InterPro" id="IPR052558">
    <property type="entry name" value="Siderophore_Hydrolase_D"/>
</dbReference>
<accession>A0A0R0DWL2</accession>
<feature type="region of interest" description="Disordered" evidence="3">
    <location>
        <begin position="249"/>
        <end position="269"/>
    </location>
</feature>
<feature type="compositionally biased region" description="Pro residues" evidence="3">
    <location>
        <begin position="249"/>
        <end position="259"/>
    </location>
</feature>
<keyword evidence="2" id="KW-0378">Hydrolase</keyword>
<reference evidence="5 6" key="1">
    <citation type="submission" date="2015-05" db="EMBL/GenBank/DDBJ databases">
        <title>Genome sequencing and analysis of members of genus Stenotrophomonas.</title>
        <authorList>
            <person name="Patil P.P."/>
            <person name="Midha S."/>
            <person name="Patil P.B."/>
        </authorList>
    </citation>
    <scope>NUCLEOTIDE SEQUENCE [LARGE SCALE GENOMIC DNA]</scope>
    <source>
        <strain evidence="5 6">JCM 16244</strain>
    </source>
</reference>
<gene>
    <name evidence="5" type="ORF">ABB34_06535</name>
</gene>
<evidence type="ECO:0000256" key="4">
    <source>
        <dbReference type="SAM" id="SignalP"/>
    </source>
</evidence>
<comment type="caution">
    <text evidence="5">The sequence shown here is derived from an EMBL/GenBank/DDBJ whole genome shotgun (WGS) entry which is preliminary data.</text>
</comment>
<dbReference type="RefSeq" id="WP_057640443.1">
    <property type="nucleotide sequence ID" value="NZ_LDJP01000034.1"/>
</dbReference>
<evidence type="ECO:0000256" key="1">
    <source>
        <dbReference type="ARBA" id="ARBA00005622"/>
    </source>
</evidence>
<evidence type="ECO:0000256" key="2">
    <source>
        <dbReference type="ARBA" id="ARBA00022801"/>
    </source>
</evidence>
<evidence type="ECO:0000256" key="3">
    <source>
        <dbReference type="SAM" id="MobiDB-lite"/>
    </source>
</evidence>
<comment type="similarity">
    <text evidence="1">Belongs to the esterase D family.</text>
</comment>
<dbReference type="AlphaFoldDB" id="A0A0R0DWL2"/>
<dbReference type="InterPro" id="IPR000801">
    <property type="entry name" value="Esterase-like"/>
</dbReference>
<proteinExistence type="inferred from homology"/>
<dbReference type="InterPro" id="IPR029058">
    <property type="entry name" value="AB_hydrolase_fold"/>
</dbReference>
<dbReference type="STRING" id="659018.ABB34_06535"/>
<dbReference type="Gene3D" id="3.40.50.1820">
    <property type="entry name" value="alpha/beta hydrolase"/>
    <property type="match status" value="1"/>
</dbReference>
<dbReference type="PATRIC" id="fig|659018.3.peg.1232"/>
<dbReference type="EMBL" id="LDJP01000034">
    <property type="protein sequence ID" value="KRG86575.1"/>
    <property type="molecule type" value="Genomic_DNA"/>
</dbReference>
<protein>
    <recommendedName>
        <fullName evidence="7">Esterase</fullName>
    </recommendedName>
</protein>
<sequence>MRIACTGLALLLGVAAMATPAAAQPGRARPVGTTVADAEVPGWRWQETRVTSTDGLRPYRVRVAVPERPAPADGFPVAYLLDGNAALMATDAALLTRLAAAPRPPVIVFIAHDNGLRIDGDARAFDYTPRRPGDEAAQRDVLGGRRTGGADAFLALIERTIVPQVEAMVPIDSSRRALWGHSYGGVFVLHALFTRPDAFNVYAAADPSLWWGDGQLLREEAEAVAAPGPAAVLYLWAGGGDAAMASPRVPEPGRAPAPPSAFQRARTSLPATATEDMAARLRARGLTVHWTPLPGLSHGQTLGASLPLLLEALSGASVATP</sequence>
<evidence type="ECO:0000313" key="6">
    <source>
        <dbReference type="Proteomes" id="UP000050940"/>
    </source>
</evidence>
<feature type="chain" id="PRO_5006396363" description="Esterase" evidence="4">
    <location>
        <begin position="24"/>
        <end position="321"/>
    </location>
</feature>
<organism evidence="5 6">
    <name type="scientific">Stenotrophomonas daejeonensis</name>
    <dbReference type="NCBI Taxonomy" id="659018"/>
    <lineage>
        <taxon>Bacteria</taxon>
        <taxon>Pseudomonadati</taxon>
        <taxon>Pseudomonadota</taxon>
        <taxon>Gammaproteobacteria</taxon>
        <taxon>Lysobacterales</taxon>
        <taxon>Lysobacteraceae</taxon>
        <taxon>Stenotrophomonas</taxon>
    </lineage>
</organism>
<dbReference type="GO" id="GO:0016788">
    <property type="term" value="F:hydrolase activity, acting on ester bonds"/>
    <property type="evidence" value="ECO:0007669"/>
    <property type="project" value="TreeGrafter"/>
</dbReference>
<dbReference type="Pfam" id="PF00756">
    <property type="entry name" value="Esterase"/>
    <property type="match status" value="1"/>
</dbReference>
<dbReference type="PANTHER" id="PTHR40841">
    <property type="entry name" value="SIDEROPHORE TRIACETYLFUSARININE C ESTERASE"/>
    <property type="match status" value="1"/>
</dbReference>
<feature type="signal peptide" evidence="4">
    <location>
        <begin position="1"/>
        <end position="23"/>
    </location>
</feature>